<dbReference type="AlphaFoldDB" id="A0A5J9W5Z8"/>
<reference evidence="2 3" key="1">
    <citation type="journal article" date="2019" name="Sci. Rep.">
        <title>A high-quality genome of Eragrostis curvula grass provides insights into Poaceae evolution and supports new strategies to enhance forage quality.</title>
        <authorList>
            <person name="Carballo J."/>
            <person name="Santos B.A.C.M."/>
            <person name="Zappacosta D."/>
            <person name="Garbus I."/>
            <person name="Selva J.P."/>
            <person name="Gallo C.A."/>
            <person name="Diaz A."/>
            <person name="Albertini E."/>
            <person name="Caccamo M."/>
            <person name="Echenique V."/>
        </authorList>
    </citation>
    <scope>NUCLEOTIDE SEQUENCE [LARGE SCALE GENOMIC DNA]</scope>
    <source>
        <strain evidence="3">cv. Victoria</strain>
        <tissue evidence="2">Leaf</tissue>
    </source>
</reference>
<sequence>MDSLDENRKPCQNISAKNLRRLRLDAWAGRRESVVSKAGFLCGLRPSKTNLSMGWAEFKNSEVYFHGPERPIKASNLSAQRLKSRHHRPKSLGLDPNAIPATRCSSALCPARIDESRRDGREGKESEGGGVGQELTESPAPGASGFCVRRRSRDGQDPEPRAERFRVPRHPVAG</sequence>
<accession>A0A5J9W5Z8</accession>
<organism evidence="2 3">
    <name type="scientific">Eragrostis curvula</name>
    <name type="common">weeping love grass</name>
    <dbReference type="NCBI Taxonomy" id="38414"/>
    <lineage>
        <taxon>Eukaryota</taxon>
        <taxon>Viridiplantae</taxon>
        <taxon>Streptophyta</taxon>
        <taxon>Embryophyta</taxon>
        <taxon>Tracheophyta</taxon>
        <taxon>Spermatophyta</taxon>
        <taxon>Magnoliopsida</taxon>
        <taxon>Liliopsida</taxon>
        <taxon>Poales</taxon>
        <taxon>Poaceae</taxon>
        <taxon>PACMAD clade</taxon>
        <taxon>Chloridoideae</taxon>
        <taxon>Eragrostideae</taxon>
        <taxon>Eragrostidinae</taxon>
        <taxon>Eragrostis</taxon>
    </lineage>
</organism>
<comment type="caution">
    <text evidence="2">The sequence shown here is derived from an EMBL/GenBank/DDBJ whole genome shotgun (WGS) entry which is preliminary data.</text>
</comment>
<keyword evidence="3" id="KW-1185">Reference proteome</keyword>
<feature type="compositionally biased region" description="Basic and acidic residues" evidence="1">
    <location>
        <begin position="112"/>
        <end position="127"/>
    </location>
</feature>
<gene>
    <name evidence="2" type="ORF">EJB05_10240</name>
</gene>
<evidence type="ECO:0000313" key="3">
    <source>
        <dbReference type="Proteomes" id="UP000324897"/>
    </source>
</evidence>
<dbReference type="Proteomes" id="UP000324897">
    <property type="component" value="Unassembled WGS sequence"/>
</dbReference>
<dbReference type="EMBL" id="RWGY01000005">
    <property type="protein sequence ID" value="TVU43749.1"/>
    <property type="molecule type" value="Genomic_DNA"/>
</dbReference>
<feature type="region of interest" description="Disordered" evidence="1">
    <location>
        <begin position="69"/>
        <end position="174"/>
    </location>
</feature>
<evidence type="ECO:0000313" key="2">
    <source>
        <dbReference type="EMBL" id="TVU43749.1"/>
    </source>
</evidence>
<evidence type="ECO:0000256" key="1">
    <source>
        <dbReference type="SAM" id="MobiDB-lite"/>
    </source>
</evidence>
<dbReference type="Gramene" id="TVU43749">
    <property type="protein sequence ID" value="TVU43749"/>
    <property type="gene ID" value="EJB05_10240"/>
</dbReference>
<protein>
    <submittedName>
        <fullName evidence="2">Uncharacterized protein</fullName>
    </submittedName>
</protein>
<proteinExistence type="predicted"/>
<feature type="compositionally biased region" description="Basic and acidic residues" evidence="1">
    <location>
        <begin position="153"/>
        <end position="166"/>
    </location>
</feature>
<name>A0A5J9W5Z8_9POAL</name>